<organism evidence="5 6">
    <name type="scientific">Trichlorobacter ammonificans</name>
    <dbReference type="NCBI Taxonomy" id="2916410"/>
    <lineage>
        <taxon>Bacteria</taxon>
        <taxon>Pseudomonadati</taxon>
        <taxon>Thermodesulfobacteriota</taxon>
        <taxon>Desulfuromonadia</taxon>
        <taxon>Geobacterales</taxon>
        <taxon>Geobacteraceae</taxon>
        <taxon>Trichlorobacter</taxon>
    </lineage>
</organism>
<dbReference type="Proteomes" id="UP001295463">
    <property type="component" value="Chromosome"/>
</dbReference>
<feature type="signal peptide" evidence="3">
    <location>
        <begin position="1"/>
        <end position="28"/>
    </location>
</feature>
<evidence type="ECO:0000313" key="6">
    <source>
        <dbReference type="Proteomes" id="UP001295463"/>
    </source>
</evidence>
<dbReference type="InterPro" id="IPR007730">
    <property type="entry name" value="SPOR-like_dom"/>
</dbReference>
<evidence type="ECO:0000256" key="1">
    <source>
        <dbReference type="ARBA" id="ARBA00022737"/>
    </source>
</evidence>
<keyword evidence="1" id="KW-0677">Repeat</keyword>
<dbReference type="Gene3D" id="3.30.70.1070">
    <property type="entry name" value="Sporulation related repeat"/>
    <property type="match status" value="1"/>
</dbReference>
<accession>A0ABM9D4S1</accession>
<keyword evidence="6" id="KW-1185">Reference proteome</keyword>
<evidence type="ECO:0000256" key="2">
    <source>
        <dbReference type="ARBA" id="ARBA00022803"/>
    </source>
</evidence>
<gene>
    <name evidence="5" type="ORF">GEAMG1_0031</name>
</gene>
<dbReference type="InterPro" id="IPR036680">
    <property type="entry name" value="SPOR-like_sf"/>
</dbReference>
<keyword evidence="3" id="KW-0732">Signal</keyword>
<evidence type="ECO:0000313" key="5">
    <source>
        <dbReference type="EMBL" id="CAH2029853.1"/>
    </source>
</evidence>
<proteinExistence type="predicted"/>
<dbReference type="InterPro" id="IPR011990">
    <property type="entry name" value="TPR-like_helical_dom_sf"/>
</dbReference>
<dbReference type="RefSeq" id="WP_305730833.1">
    <property type="nucleotide sequence ID" value="NZ_OW150024.1"/>
</dbReference>
<dbReference type="InterPro" id="IPR051685">
    <property type="entry name" value="Ycf3/AcsC/BcsC/TPR_MFPF"/>
</dbReference>
<dbReference type="PANTHER" id="PTHR44943">
    <property type="entry name" value="CELLULOSE SYNTHASE OPERON PROTEIN C"/>
    <property type="match status" value="1"/>
</dbReference>
<keyword evidence="2" id="KW-0802">TPR repeat</keyword>
<sequence length="952" mass="106782">MKRAIRLLRSSRLLLTLLFAATATQAGAADFSIQAGAFADRRNADSLVTALQRAKHQAGYSCNGNGLYVVHTGRYDSRDSARREAQLLVAARLIEGYLVVPFAGVSAGESCGMRPRTSNAASLVNRSPVPEGGRKPLIRGINGTTAAAGRTRQVVSQQPQRVAEMSARAPENTTLHRVSPVQIAHGSGGETVQVMTQSPGIIEQREHGGRIVPAQAEPQTQLSTASQAGGGPLVAAWEQYRAGAVTAAAALFRQSIQQPELADEASFGLALCHRADKESSKAQALLEGLVKKHFRLRETVPALLGILLERQEMRKAADYLALLGGRERAVWQARIEQEVFIQEFRQLQAALEPTAALAFVNRHDAFLQQCRMADQFNRVAGYLAQREQRAEAAAIYRRLLACSDDEGMRLGMLYSLKPLVPADELLALAERQQHVAGVSATQRGKLVTFRLELLQERLTAEPEQAERHARAILALQPEHRGALAALGWWHFKGERYKEAYDCFSRLSRLPGRHSEHLEGMILSLVKLEQFDEALTVARLNSADRRIASLAEEVQLQLLWNRLAAQPPDSPEIEALVNAILQIRPDNENVRVVRAWWHYNRQEFEQAYREFSDLLARNPLGDGYAYGLVRTLAKLGRYDEAVAAAAANRQHDQRLTALETEIRREWAQRAYEQQRYREAELQFAKVVEADPDDEESKILLDSSRYRQTLLAKLVSPLAGLPGHSWGSVYHDLQGPAGTGGSFLLNQGIDWVRLPGDVVLRTYGEVWYRARSKEPRYHDLVGQAAGIELRKEMFRLGAEYAAEQYTRQDKHNSGAVLFLSWYRDWYRYLYDRSDDAGWFNPQSLSGSTYGRISQDLGGNTGTTATGSVSQGIDWLTLPGATLLSSFLEYRFSFRSGDNYYYNEHGPVVGTELQKAPFRAGIEYYWQHETERQRHNQRATVYLKWYYDWNLKPNK</sequence>
<dbReference type="Pfam" id="PF13432">
    <property type="entry name" value="TPR_16"/>
    <property type="match status" value="1"/>
</dbReference>
<reference evidence="5 6" key="1">
    <citation type="submission" date="2022-03" db="EMBL/GenBank/DDBJ databases">
        <authorList>
            <person name="Koch H."/>
        </authorList>
    </citation>
    <scope>NUCLEOTIDE SEQUENCE [LARGE SCALE GENOMIC DNA]</scope>
    <source>
        <strain evidence="5 6">G1</strain>
    </source>
</reference>
<dbReference type="Gene3D" id="1.25.40.10">
    <property type="entry name" value="Tetratricopeptide repeat domain"/>
    <property type="match status" value="2"/>
</dbReference>
<feature type="domain" description="SPOR" evidence="4">
    <location>
        <begin position="25"/>
        <end position="101"/>
    </location>
</feature>
<evidence type="ECO:0000259" key="4">
    <source>
        <dbReference type="PROSITE" id="PS51724"/>
    </source>
</evidence>
<dbReference type="Pfam" id="PF05036">
    <property type="entry name" value="SPOR"/>
    <property type="match status" value="1"/>
</dbReference>
<dbReference type="SUPFAM" id="SSF48452">
    <property type="entry name" value="TPR-like"/>
    <property type="match status" value="1"/>
</dbReference>
<feature type="chain" id="PRO_5047164842" description="SPOR domain-containing protein" evidence="3">
    <location>
        <begin position="29"/>
        <end position="952"/>
    </location>
</feature>
<dbReference type="EMBL" id="OW150024">
    <property type="protein sequence ID" value="CAH2029853.1"/>
    <property type="molecule type" value="Genomic_DNA"/>
</dbReference>
<protein>
    <recommendedName>
        <fullName evidence="4">SPOR domain-containing protein</fullName>
    </recommendedName>
</protein>
<evidence type="ECO:0000256" key="3">
    <source>
        <dbReference type="SAM" id="SignalP"/>
    </source>
</evidence>
<dbReference type="PANTHER" id="PTHR44943:SF8">
    <property type="entry name" value="TPR REPEAT-CONTAINING PROTEIN MJ0263"/>
    <property type="match status" value="1"/>
</dbReference>
<dbReference type="PROSITE" id="PS51724">
    <property type="entry name" value="SPOR"/>
    <property type="match status" value="1"/>
</dbReference>
<name>A0ABM9D4S1_9BACT</name>
<dbReference type="SUPFAM" id="SSF110997">
    <property type="entry name" value="Sporulation related repeat"/>
    <property type="match status" value="1"/>
</dbReference>